<organism evidence="2 3">
    <name type="scientific">Actinoplanes teichomyceticus</name>
    <dbReference type="NCBI Taxonomy" id="1867"/>
    <lineage>
        <taxon>Bacteria</taxon>
        <taxon>Bacillati</taxon>
        <taxon>Actinomycetota</taxon>
        <taxon>Actinomycetes</taxon>
        <taxon>Micromonosporales</taxon>
        <taxon>Micromonosporaceae</taxon>
        <taxon>Actinoplanes</taxon>
    </lineage>
</organism>
<feature type="transmembrane region" description="Helical" evidence="1">
    <location>
        <begin position="39"/>
        <end position="59"/>
    </location>
</feature>
<sequence>MTNLREQLAGLAGTPIETTTAQADADLARGRGALRRRRAVQTAAGSAFAVAVAAAAVAFTTAGNPTDAAPIAGAVPATAVAAPTTGSFQLVAYTGKQPAGFSVDRVPAGWEVQGIDEYSLVLAPEGAKPRNSAAPLGDTADTDPNSFVGKVAVMLQSVDEKGTPSGERVQVGGLAGTLVKKEGNRDGRTLYVPQPSGVNLQVQVWDGIGWSAEQIVEFAEGIHVNTNAKPGRG</sequence>
<evidence type="ECO:0000313" key="2">
    <source>
        <dbReference type="EMBL" id="TWG23961.1"/>
    </source>
</evidence>
<keyword evidence="3" id="KW-1185">Reference proteome</keyword>
<dbReference type="AlphaFoldDB" id="A0A561WJA5"/>
<proteinExistence type="predicted"/>
<keyword evidence="1" id="KW-0812">Transmembrane</keyword>
<evidence type="ECO:0000256" key="1">
    <source>
        <dbReference type="SAM" id="Phobius"/>
    </source>
</evidence>
<reference evidence="2 3" key="1">
    <citation type="submission" date="2019-06" db="EMBL/GenBank/DDBJ databases">
        <title>Sequencing the genomes of 1000 actinobacteria strains.</title>
        <authorList>
            <person name="Klenk H.-P."/>
        </authorList>
    </citation>
    <scope>NUCLEOTIDE SEQUENCE [LARGE SCALE GENOMIC DNA]</scope>
    <source>
        <strain evidence="2 3">DSM 43866</strain>
    </source>
</reference>
<dbReference type="OrthoDB" id="3787029at2"/>
<accession>A0A561WJA5</accession>
<dbReference type="Proteomes" id="UP000320239">
    <property type="component" value="Unassembled WGS sequence"/>
</dbReference>
<keyword evidence="1" id="KW-1133">Transmembrane helix</keyword>
<protein>
    <submittedName>
        <fullName evidence="2">Uncharacterized protein</fullName>
    </submittedName>
</protein>
<comment type="caution">
    <text evidence="2">The sequence shown here is derived from an EMBL/GenBank/DDBJ whole genome shotgun (WGS) entry which is preliminary data.</text>
</comment>
<dbReference type="RefSeq" id="WP_122977157.1">
    <property type="nucleotide sequence ID" value="NZ_BOMX01000045.1"/>
</dbReference>
<keyword evidence="1" id="KW-0472">Membrane</keyword>
<gene>
    <name evidence="2" type="ORF">FHX34_102514</name>
</gene>
<name>A0A561WJA5_ACTTI</name>
<evidence type="ECO:0000313" key="3">
    <source>
        <dbReference type="Proteomes" id="UP000320239"/>
    </source>
</evidence>
<dbReference type="EMBL" id="VIWY01000002">
    <property type="protein sequence ID" value="TWG23961.1"/>
    <property type="molecule type" value="Genomic_DNA"/>
</dbReference>